<reference evidence="2" key="1">
    <citation type="submission" date="2021-02" db="EMBL/GenBank/DDBJ databases">
        <title>Psilocybe cubensis genome.</title>
        <authorList>
            <person name="Mckernan K.J."/>
            <person name="Crawford S."/>
            <person name="Trippe A."/>
            <person name="Kane L.T."/>
            <person name="Mclaughlin S."/>
        </authorList>
    </citation>
    <scope>NUCLEOTIDE SEQUENCE [LARGE SCALE GENOMIC DNA]</scope>
    <source>
        <strain evidence="2">MGC-MH-2018</strain>
    </source>
</reference>
<keyword evidence="1" id="KW-0560">Oxidoreductase</keyword>
<gene>
    <name evidence="2" type="ORF">JR316_010305</name>
</gene>
<organism evidence="2">
    <name type="scientific">Psilocybe cubensis</name>
    <name type="common">Psychedelic mushroom</name>
    <name type="synonym">Stropharia cubensis</name>
    <dbReference type="NCBI Taxonomy" id="181762"/>
    <lineage>
        <taxon>Eukaryota</taxon>
        <taxon>Fungi</taxon>
        <taxon>Dikarya</taxon>
        <taxon>Basidiomycota</taxon>
        <taxon>Agaricomycotina</taxon>
        <taxon>Agaricomycetes</taxon>
        <taxon>Agaricomycetidae</taxon>
        <taxon>Agaricales</taxon>
        <taxon>Agaricineae</taxon>
        <taxon>Strophariaceae</taxon>
        <taxon>Psilocybe</taxon>
    </lineage>
</organism>
<evidence type="ECO:0000313" key="2">
    <source>
        <dbReference type="EMBL" id="KAG5164664.1"/>
    </source>
</evidence>
<accession>A0A8H7XRV0</accession>
<dbReference type="Pfam" id="PF14027">
    <property type="entry name" value="Questin_oxidase"/>
    <property type="match status" value="1"/>
</dbReference>
<evidence type="ECO:0000256" key="1">
    <source>
        <dbReference type="ARBA" id="ARBA00023002"/>
    </source>
</evidence>
<dbReference type="AlphaFoldDB" id="A0A8H7XRV0"/>
<proteinExistence type="predicted"/>
<comment type="caution">
    <text evidence="2">The sequence shown here is derived from an EMBL/GenBank/DDBJ whole genome shotgun (WGS) entry which is preliminary data.</text>
</comment>
<dbReference type="PANTHER" id="PTHR35870:SF1">
    <property type="entry name" value="PROTEIN, PUTATIVE (AFU_ORTHOLOGUE AFUA_5G03330)-RELATED"/>
    <property type="match status" value="1"/>
</dbReference>
<dbReference type="OrthoDB" id="10004862at2759"/>
<dbReference type="InterPro" id="IPR025337">
    <property type="entry name" value="Questin_oxidase-like"/>
</dbReference>
<evidence type="ECO:0008006" key="3">
    <source>
        <dbReference type="Google" id="ProtNLM"/>
    </source>
</evidence>
<sequence>MSHLSYKLGRKGQLNLPGITHASKKTVEDLLLKDAEIHHCFFNSAGFHNHLSHHLLAAYDLGASPGHLQKMYDDEARYQRPIVSQDKEKENVVDDNNWVQYLGNSSAYNAFVKFFANKVQTLGVTGTLEKYVFEEEANADHVLMLNRVVSGAIHPFILLGYGAEFGNDTLIVTGLAQAAVHRAGTVLTSKSYVEPSQSVNLFELLREVYDSEALKPALPYDPNAFINARIQRVVENGGAEEIRRLCAKYSISRDITDSELAQKTEEVIWVSTLLTFATGRKGRKPRLDFFLMHILTSSLFLRPWLSVLKKPEHKAELLRVYIPVLILTMLSRGRPRIDPEYIMSFTDVPRPPLDKSLFPKPIKTSLGSPTNDEDYDPWPALIEGVQYHQDAHVLKALRTLIYGAQHFGITPPGEVPGTFRSSNNKEETHIGMAKVDGTVFVRAAGLLMNTLGWAGYGQEEGEWDRSALGWNAAWEGKD</sequence>
<name>A0A8H7XRV0_PSICU</name>
<dbReference type="GO" id="GO:0016491">
    <property type="term" value="F:oxidoreductase activity"/>
    <property type="evidence" value="ECO:0007669"/>
    <property type="project" value="UniProtKB-KW"/>
</dbReference>
<dbReference type="EMBL" id="JAFIQS010000011">
    <property type="protein sequence ID" value="KAG5164664.1"/>
    <property type="molecule type" value="Genomic_DNA"/>
</dbReference>
<protein>
    <recommendedName>
        <fullName evidence="3">Oxidoreductase AflY</fullName>
    </recommendedName>
</protein>
<dbReference type="PANTHER" id="PTHR35870">
    <property type="entry name" value="PROTEIN, PUTATIVE (AFU_ORTHOLOGUE AFUA_5G03330)-RELATED"/>
    <property type="match status" value="1"/>
</dbReference>